<gene>
    <name evidence="1" type="ORF">L3Q82_001773</name>
</gene>
<keyword evidence="2" id="KW-1185">Reference proteome</keyword>
<name>A0ACB8W655_9TELE</name>
<dbReference type="Proteomes" id="UP000831701">
    <property type="component" value="Chromosome 14"/>
</dbReference>
<sequence length="260" mass="30151">MRNRFVNRDVSMCQRLLYCYLRLTFGIKSAPEIFHRAMEQIIEGLEGVRVYIDDIIVWGSTLEEHNLRLYRVMECIQKYGLKLNKNKCKFRVQEILFLADKLTAQGVQPDQEKIKAILNMPKPTDKTGVLCIMGMVNFMGKFIPNLTVKTSCILELLHNDCDFGWMDKHENEWQKLKKTRTTAPVLAFYDRNKIKVSTDASKDGIGAVLLQAEDYASRATTRSECKYTQIEKECLGVAYGLERFHRYIYGLPSFIVETDH</sequence>
<protein>
    <submittedName>
        <fullName evidence="1">Uncharacterized protein</fullName>
    </submittedName>
</protein>
<reference evidence="1" key="1">
    <citation type="submission" date="2022-04" db="EMBL/GenBank/DDBJ databases">
        <title>Jade perch genome.</title>
        <authorList>
            <person name="Chao B."/>
        </authorList>
    </citation>
    <scope>NUCLEOTIDE SEQUENCE</scope>
    <source>
        <strain evidence="1">CB-2022</strain>
    </source>
</reference>
<organism evidence="1 2">
    <name type="scientific">Scortum barcoo</name>
    <name type="common">barcoo grunter</name>
    <dbReference type="NCBI Taxonomy" id="214431"/>
    <lineage>
        <taxon>Eukaryota</taxon>
        <taxon>Metazoa</taxon>
        <taxon>Chordata</taxon>
        <taxon>Craniata</taxon>
        <taxon>Vertebrata</taxon>
        <taxon>Euteleostomi</taxon>
        <taxon>Actinopterygii</taxon>
        <taxon>Neopterygii</taxon>
        <taxon>Teleostei</taxon>
        <taxon>Neoteleostei</taxon>
        <taxon>Acanthomorphata</taxon>
        <taxon>Eupercaria</taxon>
        <taxon>Centrarchiformes</taxon>
        <taxon>Terapontoidei</taxon>
        <taxon>Terapontidae</taxon>
        <taxon>Scortum</taxon>
    </lineage>
</organism>
<accession>A0ACB8W655</accession>
<evidence type="ECO:0000313" key="2">
    <source>
        <dbReference type="Proteomes" id="UP000831701"/>
    </source>
</evidence>
<dbReference type="EMBL" id="CM041544">
    <property type="protein sequence ID" value="KAI3362707.1"/>
    <property type="molecule type" value="Genomic_DNA"/>
</dbReference>
<comment type="caution">
    <text evidence="1">The sequence shown here is derived from an EMBL/GenBank/DDBJ whole genome shotgun (WGS) entry which is preliminary data.</text>
</comment>
<evidence type="ECO:0000313" key="1">
    <source>
        <dbReference type="EMBL" id="KAI3362707.1"/>
    </source>
</evidence>
<proteinExistence type="predicted"/>